<dbReference type="GO" id="GO:0005886">
    <property type="term" value="C:plasma membrane"/>
    <property type="evidence" value="ECO:0007669"/>
    <property type="project" value="UniProtKB-SubCell"/>
</dbReference>
<sequence length="220" mass="23471">YWLASLLGLDPVVSLAVSMPALFVIGVFLQRFLIRRVLGLGDMPQIFLTFAVSLLLLNVALLLFTADYRTVQTAYTQSAWRIGPLYMGVARLMAFVLAMLLSAALEVFLRATDLGKAMRAAAQNREVAMLMGVNPDHVFSVAVGLYPGVGQVFVLMAFVAVVLGTLGNVRGALIAGLMMGMAESLGIQFIGADSGLIVVFAMLLLTLAVRPGGLYGGQTR</sequence>
<feature type="transmembrane region" description="Helical" evidence="9">
    <location>
        <begin position="46"/>
        <end position="65"/>
    </location>
</feature>
<keyword evidence="3" id="KW-1003">Cell membrane</keyword>
<keyword evidence="5" id="KW-0029">Amino-acid transport</keyword>
<dbReference type="InterPro" id="IPR001851">
    <property type="entry name" value="ABC_transp_permease"/>
</dbReference>
<feature type="transmembrane region" description="Helical" evidence="9">
    <location>
        <begin position="185"/>
        <end position="209"/>
    </location>
</feature>
<feature type="transmembrane region" description="Helical" evidence="9">
    <location>
        <begin position="152"/>
        <end position="173"/>
    </location>
</feature>
<evidence type="ECO:0000256" key="7">
    <source>
        <dbReference type="ARBA" id="ARBA00023136"/>
    </source>
</evidence>
<evidence type="ECO:0000256" key="2">
    <source>
        <dbReference type="ARBA" id="ARBA00022448"/>
    </source>
</evidence>
<dbReference type="PANTHER" id="PTHR11795:SF445">
    <property type="entry name" value="AMINO ACID ABC TRANSPORTER PERMEASE PROTEIN"/>
    <property type="match status" value="1"/>
</dbReference>
<comment type="caution">
    <text evidence="10">The sequence shown here is derived from an EMBL/GenBank/DDBJ whole genome shotgun (WGS) entry which is preliminary data.</text>
</comment>
<dbReference type="PANTHER" id="PTHR11795">
    <property type="entry name" value="BRANCHED-CHAIN AMINO ACID TRANSPORT SYSTEM PERMEASE PROTEIN LIVH"/>
    <property type="match status" value="1"/>
</dbReference>
<protein>
    <submittedName>
        <fullName evidence="10">Branched-chain amino acid ABC transporter permease</fullName>
    </submittedName>
</protein>
<evidence type="ECO:0000313" key="11">
    <source>
        <dbReference type="Proteomes" id="UP000318093"/>
    </source>
</evidence>
<comment type="subcellular location">
    <subcellularLocation>
        <location evidence="1">Cell membrane</location>
        <topology evidence="1">Multi-pass membrane protein</topology>
    </subcellularLocation>
</comment>
<evidence type="ECO:0000256" key="9">
    <source>
        <dbReference type="SAM" id="Phobius"/>
    </source>
</evidence>
<feature type="transmembrane region" description="Helical" evidence="9">
    <location>
        <begin position="12"/>
        <end position="34"/>
    </location>
</feature>
<dbReference type="Pfam" id="PF02653">
    <property type="entry name" value="BPD_transp_2"/>
    <property type="match status" value="2"/>
</dbReference>
<dbReference type="InterPro" id="IPR052157">
    <property type="entry name" value="BCAA_transport_permease"/>
</dbReference>
<reference evidence="10 11" key="1">
    <citation type="journal article" date="2019" name="Nat. Microbiol.">
        <title>Mediterranean grassland soil C-N compound turnover is dependent on rainfall and depth, and is mediated by genomically divergent microorganisms.</title>
        <authorList>
            <person name="Diamond S."/>
            <person name="Andeer P.F."/>
            <person name="Li Z."/>
            <person name="Crits-Christoph A."/>
            <person name="Burstein D."/>
            <person name="Anantharaman K."/>
            <person name="Lane K.R."/>
            <person name="Thomas B.C."/>
            <person name="Pan C."/>
            <person name="Northen T.R."/>
            <person name="Banfield J.F."/>
        </authorList>
    </citation>
    <scope>NUCLEOTIDE SEQUENCE [LARGE SCALE GENOMIC DNA]</scope>
    <source>
        <strain evidence="10">NP_6</strain>
    </source>
</reference>
<evidence type="ECO:0000256" key="6">
    <source>
        <dbReference type="ARBA" id="ARBA00022989"/>
    </source>
</evidence>
<evidence type="ECO:0000313" key="10">
    <source>
        <dbReference type="EMBL" id="TMI79485.1"/>
    </source>
</evidence>
<organism evidence="10 11">
    <name type="scientific">Candidatus Segetimicrobium genomatis</name>
    <dbReference type="NCBI Taxonomy" id="2569760"/>
    <lineage>
        <taxon>Bacteria</taxon>
        <taxon>Bacillati</taxon>
        <taxon>Candidatus Sysuimicrobiota</taxon>
        <taxon>Candidatus Sysuimicrobiia</taxon>
        <taxon>Candidatus Sysuimicrobiales</taxon>
        <taxon>Candidatus Segetimicrobiaceae</taxon>
        <taxon>Candidatus Segetimicrobium</taxon>
    </lineage>
</organism>
<dbReference type="Proteomes" id="UP000318093">
    <property type="component" value="Unassembled WGS sequence"/>
</dbReference>
<keyword evidence="4 9" id="KW-0812">Transmembrane</keyword>
<evidence type="ECO:0000256" key="8">
    <source>
        <dbReference type="ARBA" id="ARBA00037998"/>
    </source>
</evidence>
<dbReference type="AlphaFoldDB" id="A0A537J7K6"/>
<evidence type="ECO:0000256" key="3">
    <source>
        <dbReference type="ARBA" id="ARBA00022475"/>
    </source>
</evidence>
<keyword evidence="7 9" id="KW-0472">Membrane</keyword>
<feature type="transmembrane region" description="Helical" evidence="9">
    <location>
        <begin position="85"/>
        <end position="107"/>
    </location>
</feature>
<accession>A0A537J7K6</accession>
<dbReference type="GO" id="GO:0022857">
    <property type="term" value="F:transmembrane transporter activity"/>
    <property type="evidence" value="ECO:0007669"/>
    <property type="project" value="InterPro"/>
</dbReference>
<dbReference type="CDD" id="cd06582">
    <property type="entry name" value="TM_PBP1_LivH_like"/>
    <property type="match status" value="1"/>
</dbReference>
<comment type="similarity">
    <text evidence="8">Belongs to the binding-protein-dependent transport system permease family. LivHM subfamily.</text>
</comment>
<evidence type="ECO:0000256" key="4">
    <source>
        <dbReference type="ARBA" id="ARBA00022692"/>
    </source>
</evidence>
<gene>
    <name evidence="10" type="ORF">E6H03_10155</name>
</gene>
<name>A0A537J7K6_9BACT</name>
<proteinExistence type="inferred from homology"/>
<keyword evidence="2" id="KW-0813">Transport</keyword>
<feature type="non-terminal residue" evidence="10">
    <location>
        <position position="1"/>
    </location>
</feature>
<dbReference type="EMBL" id="VBAN01000324">
    <property type="protein sequence ID" value="TMI79485.1"/>
    <property type="molecule type" value="Genomic_DNA"/>
</dbReference>
<dbReference type="GO" id="GO:0006865">
    <property type="term" value="P:amino acid transport"/>
    <property type="evidence" value="ECO:0007669"/>
    <property type="project" value="UniProtKB-KW"/>
</dbReference>
<evidence type="ECO:0000256" key="1">
    <source>
        <dbReference type="ARBA" id="ARBA00004651"/>
    </source>
</evidence>
<evidence type="ECO:0000256" key="5">
    <source>
        <dbReference type="ARBA" id="ARBA00022970"/>
    </source>
</evidence>
<keyword evidence="6 9" id="KW-1133">Transmembrane helix</keyword>